<dbReference type="PROSITE" id="PS51755">
    <property type="entry name" value="OMPR_PHOB"/>
    <property type="match status" value="1"/>
</dbReference>
<evidence type="ECO:0000256" key="3">
    <source>
        <dbReference type="ARBA" id="ARBA00023125"/>
    </source>
</evidence>
<keyword evidence="8" id="KW-1185">Reference proteome</keyword>
<dbReference type="SMART" id="SM00862">
    <property type="entry name" value="Trans_reg_C"/>
    <property type="match status" value="1"/>
</dbReference>
<protein>
    <submittedName>
        <fullName evidence="7">DNA-binding SARP family transcriptional activator</fullName>
    </submittedName>
</protein>
<dbReference type="InterPro" id="IPR036388">
    <property type="entry name" value="WH-like_DNA-bd_sf"/>
</dbReference>
<feature type="domain" description="OmpR/PhoB-type" evidence="6">
    <location>
        <begin position="1"/>
        <end position="101"/>
    </location>
</feature>
<dbReference type="SUPFAM" id="SSF48452">
    <property type="entry name" value="TPR-like"/>
    <property type="match status" value="1"/>
</dbReference>
<dbReference type="SMART" id="SM01043">
    <property type="entry name" value="BTAD"/>
    <property type="match status" value="1"/>
</dbReference>
<feature type="DNA-binding region" description="OmpR/PhoB-type" evidence="5">
    <location>
        <begin position="1"/>
        <end position="101"/>
    </location>
</feature>
<keyword evidence="3 5" id="KW-0238">DNA-binding</keyword>
<dbReference type="AlphaFoldDB" id="A0A543D0P9"/>
<dbReference type="GO" id="GO:0006355">
    <property type="term" value="P:regulation of DNA-templated transcription"/>
    <property type="evidence" value="ECO:0007669"/>
    <property type="project" value="InterPro"/>
</dbReference>
<dbReference type="SUPFAM" id="SSF46894">
    <property type="entry name" value="C-terminal effector domain of the bipartite response regulators"/>
    <property type="match status" value="1"/>
</dbReference>
<comment type="similarity">
    <text evidence="1">Belongs to the AfsR/DnrI/RedD regulatory family.</text>
</comment>
<dbReference type="InterPro" id="IPR001867">
    <property type="entry name" value="OmpR/PhoB-type_DNA-bd"/>
</dbReference>
<proteinExistence type="inferred from homology"/>
<dbReference type="GO" id="GO:0003677">
    <property type="term" value="F:DNA binding"/>
    <property type="evidence" value="ECO:0007669"/>
    <property type="project" value="UniProtKB-UniRule"/>
</dbReference>
<dbReference type="InterPro" id="IPR016032">
    <property type="entry name" value="Sig_transdc_resp-reg_C-effctor"/>
</dbReference>
<evidence type="ECO:0000259" key="6">
    <source>
        <dbReference type="PROSITE" id="PS51755"/>
    </source>
</evidence>
<evidence type="ECO:0000313" key="7">
    <source>
        <dbReference type="EMBL" id="TQM02902.1"/>
    </source>
</evidence>
<evidence type="ECO:0000256" key="5">
    <source>
        <dbReference type="PROSITE-ProRule" id="PRU01091"/>
    </source>
</evidence>
<evidence type="ECO:0000256" key="2">
    <source>
        <dbReference type="ARBA" id="ARBA00023015"/>
    </source>
</evidence>
<dbReference type="InterPro" id="IPR011990">
    <property type="entry name" value="TPR-like_helical_dom_sf"/>
</dbReference>
<dbReference type="PANTHER" id="PTHR35807:SF1">
    <property type="entry name" value="TRANSCRIPTIONAL REGULATOR REDD"/>
    <property type="match status" value="1"/>
</dbReference>
<organism evidence="7 8">
    <name type="scientific">Pseudonocardia kunmingensis</name>
    <dbReference type="NCBI Taxonomy" id="630975"/>
    <lineage>
        <taxon>Bacteria</taxon>
        <taxon>Bacillati</taxon>
        <taxon>Actinomycetota</taxon>
        <taxon>Actinomycetes</taxon>
        <taxon>Pseudonocardiales</taxon>
        <taxon>Pseudonocardiaceae</taxon>
        <taxon>Pseudonocardia</taxon>
    </lineage>
</organism>
<dbReference type="EMBL" id="VFPA01000006">
    <property type="protein sequence ID" value="TQM02902.1"/>
    <property type="molecule type" value="Genomic_DNA"/>
</dbReference>
<evidence type="ECO:0000256" key="1">
    <source>
        <dbReference type="ARBA" id="ARBA00005820"/>
    </source>
</evidence>
<name>A0A543D0P9_9PSEU</name>
<dbReference type="InterPro" id="IPR005158">
    <property type="entry name" value="BTAD"/>
</dbReference>
<keyword evidence="2" id="KW-0805">Transcription regulation</keyword>
<keyword evidence="4" id="KW-0804">Transcription</keyword>
<dbReference type="GO" id="GO:0000160">
    <property type="term" value="P:phosphorelay signal transduction system"/>
    <property type="evidence" value="ECO:0007669"/>
    <property type="project" value="InterPro"/>
</dbReference>
<dbReference type="Proteomes" id="UP000315677">
    <property type="component" value="Unassembled WGS sequence"/>
</dbReference>
<evidence type="ECO:0000256" key="4">
    <source>
        <dbReference type="ARBA" id="ARBA00023163"/>
    </source>
</evidence>
<dbReference type="InterPro" id="IPR051677">
    <property type="entry name" value="AfsR-DnrI-RedD_regulator"/>
</dbReference>
<comment type="caution">
    <text evidence="7">The sequence shown here is derived from an EMBL/GenBank/DDBJ whole genome shotgun (WGS) entry which is preliminary data.</text>
</comment>
<dbReference type="Gene3D" id="1.25.40.10">
    <property type="entry name" value="Tetratricopeptide repeat domain"/>
    <property type="match status" value="1"/>
</dbReference>
<dbReference type="Gene3D" id="1.10.10.10">
    <property type="entry name" value="Winged helix-like DNA-binding domain superfamily/Winged helix DNA-binding domain"/>
    <property type="match status" value="1"/>
</dbReference>
<evidence type="ECO:0000313" key="8">
    <source>
        <dbReference type="Proteomes" id="UP000315677"/>
    </source>
</evidence>
<dbReference type="PANTHER" id="PTHR35807">
    <property type="entry name" value="TRANSCRIPTIONAL REGULATOR REDD-RELATED"/>
    <property type="match status" value="1"/>
</dbReference>
<dbReference type="CDD" id="cd15831">
    <property type="entry name" value="BTAD"/>
    <property type="match status" value="1"/>
</dbReference>
<sequence>MTAPVVRVLGPVEVRDPRGHRLDVKGPRHREVLARLVVARGRVVPVPVLVEDLWGAHPPRRAVGAVRTFVSDLRAALDPHLRSGGGARSIVTEGTGYAFRAATESVDAWRFAAAVGTADARRGRSAEDLRCALELWRGTPYADFPDAHWARGDRARLTELRLATVEQLAAALLAAGRPADAAADLDAHVTEHPWREEGWRLLALALYRCDRQGDALAVLRRAATLLAEELGIDPGPALGQLRTDILRRAPHLDPPGATPGDPPGATLPAQRIRAGAAAEWERSTTVSERATLVSTTALLRSLAVHGGQPGSAIAQHAATVAAAEDLGDPELTARILAAYDVPSVWSRADDPDASAAVAAAAERTLRLLPEGGRPPLRARLLTRIAVETRGLPGARGREAAAEAEALARGSADPALLVTALSGTFLQTFSRAGLAAERDAIGREIVGIADEHDLPTSAVLGRIIRMQALSGLGDLDGAAGHAEALAELGERLDRPLAGIFVAWFRAMRAVEDGAADAEDRYRRAADALAGAGMPGVETGLLAFALTCLRLRRGAPLAPLGDLGPYEPWVRPHLLLARRRHQEAEAAVGALPDPPPGHLQEALWWLAGRAALATGDARVAARAEAALAPAATELAGASSAMVSLGPVADLLRALRG</sequence>
<dbReference type="Pfam" id="PF03704">
    <property type="entry name" value="BTAD"/>
    <property type="match status" value="1"/>
</dbReference>
<reference evidence="7 8" key="1">
    <citation type="submission" date="2019-06" db="EMBL/GenBank/DDBJ databases">
        <title>Sequencing the genomes of 1000 actinobacteria strains.</title>
        <authorList>
            <person name="Klenk H.-P."/>
        </authorList>
    </citation>
    <scope>NUCLEOTIDE SEQUENCE [LARGE SCALE GENOMIC DNA]</scope>
    <source>
        <strain evidence="7 8">DSM 45301</strain>
    </source>
</reference>
<dbReference type="RefSeq" id="WP_246107042.1">
    <property type="nucleotide sequence ID" value="NZ_VFPA01000006.1"/>
</dbReference>
<gene>
    <name evidence="7" type="ORF">FB558_7545</name>
</gene>
<accession>A0A543D0P9</accession>